<protein>
    <submittedName>
        <fullName evidence="2">RQC domain-containing protein</fullName>
    </submittedName>
</protein>
<feature type="domain" description="Helicase Helix-turn-helix" evidence="1">
    <location>
        <begin position="258"/>
        <end position="345"/>
    </location>
</feature>
<dbReference type="InterPro" id="IPR029491">
    <property type="entry name" value="Helicase_HTH"/>
</dbReference>
<evidence type="ECO:0000259" key="1">
    <source>
        <dbReference type="Pfam" id="PF14493"/>
    </source>
</evidence>
<reference evidence="2 3" key="1">
    <citation type="journal article" date="2014" name="Arch. Microbiol.">
        <title>Bacillus mesophilum sp. nov., strain IITR-54T, a novel 4-chlorobiphenyl dechlorinating bacterium.</title>
        <authorList>
            <person name="Manickam N."/>
            <person name="Singh N.K."/>
            <person name="Bajaj A."/>
            <person name="Kumar R.M."/>
            <person name="Kaur G."/>
            <person name="Kaur N."/>
            <person name="Bala M."/>
            <person name="Kumar A."/>
            <person name="Mayilraj S."/>
        </authorList>
    </citation>
    <scope>NUCLEOTIDE SEQUENCE [LARGE SCALE GENOMIC DNA]</scope>
    <source>
        <strain evidence="2 3">IITR-54</strain>
    </source>
</reference>
<dbReference type="PIRSF" id="PIRSF021350">
    <property type="entry name" value="UCP021350"/>
    <property type="match status" value="1"/>
</dbReference>
<dbReference type="Pfam" id="PF14493">
    <property type="entry name" value="HTH_40"/>
    <property type="match status" value="1"/>
</dbReference>
<dbReference type="EMBL" id="WBOT01000002">
    <property type="protein sequence ID" value="KAB2333719.1"/>
    <property type="molecule type" value="Genomic_DNA"/>
</dbReference>
<dbReference type="RefSeq" id="WP_151573114.1">
    <property type="nucleotide sequence ID" value="NZ_WBOT01000002.1"/>
</dbReference>
<dbReference type="InterPro" id="IPR008308">
    <property type="entry name" value="YpbB-like"/>
</dbReference>
<gene>
    <name evidence="2" type="ORF">F7732_06420</name>
</gene>
<dbReference type="OrthoDB" id="2354672at2"/>
<organism evidence="2 3">
    <name type="scientific">Bacillus mesophilum</name>
    <dbReference type="NCBI Taxonomy" id="1071718"/>
    <lineage>
        <taxon>Bacteria</taxon>
        <taxon>Bacillati</taxon>
        <taxon>Bacillota</taxon>
        <taxon>Bacilli</taxon>
        <taxon>Bacillales</taxon>
        <taxon>Bacillaceae</taxon>
        <taxon>Bacillus</taxon>
    </lineage>
</organism>
<evidence type="ECO:0000313" key="2">
    <source>
        <dbReference type="EMBL" id="KAB2333719.1"/>
    </source>
</evidence>
<sequence length="352" mass="41224">MFGCYKKSIILYCLQRIADERTVYSVFHLLNGKKSSQTIQDAFLFQLTPFFRVYPSMTRLEFDQHLAEMTKEKWILEYEPSQYRLTDLGREALKEQLKKQPLPLNLNGWKYHQLSVVFWERLSLLVQVISNLMHSYSKYLPIQRKKETHLWLKQFLQDTKMDRQDLAQKVFNELVDCLENSSSIQPEFLISRLTGAETIGLTKEQAALQYSMDQDYFELQFQSILHTMLTVIKEKPVQLPLLNKVTQSAETEFTMTISAQRTEELLQQGFTIEEIATFRKLKRNTIEDHIVELALNKPDFEIGRFVSDKNVAEIAEAVKKVTSKQLKHIKTIVPHAQYFEIRLVLAVFGDSL</sequence>
<comment type="caution">
    <text evidence="2">The sequence shown here is derived from an EMBL/GenBank/DDBJ whole genome shotgun (WGS) entry which is preliminary data.</text>
</comment>
<dbReference type="Proteomes" id="UP000441354">
    <property type="component" value="Unassembled WGS sequence"/>
</dbReference>
<name>A0A7V7RMZ7_9BACI</name>
<dbReference type="AlphaFoldDB" id="A0A7V7RMZ7"/>
<evidence type="ECO:0000313" key="3">
    <source>
        <dbReference type="Proteomes" id="UP000441354"/>
    </source>
</evidence>
<keyword evidence="3" id="KW-1185">Reference proteome</keyword>
<accession>A0A7V7RMZ7</accession>
<proteinExistence type="predicted"/>